<dbReference type="AlphaFoldDB" id="A0A4C1VU61"/>
<keyword evidence="1" id="KW-0812">Transmembrane</keyword>
<reference evidence="2 3" key="1">
    <citation type="journal article" date="2019" name="Commun. Biol.">
        <title>The bagworm genome reveals a unique fibroin gene that provides high tensile strength.</title>
        <authorList>
            <person name="Kono N."/>
            <person name="Nakamura H."/>
            <person name="Ohtoshi R."/>
            <person name="Tomita M."/>
            <person name="Numata K."/>
            <person name="Arakawa K."/>
        </authorList>
    </citation>
    <scope>NUCLEOTIDE SEQUENCE [LARGE SCALE GENOMIC DNA]</scope>
</reference>
<accession>A0A4C1VU61</accession>
<sequence length="101" mass="11752">MEQKDLFIPFNEPRVTSHTRICERAKPTMPVRVPLTEAGMSFLFYKNTRIVLHAYVIACNPSLGRFLVRRLVRMRARIRLDTLTDQRAAGNIKRSMGFSDR</sequence>
<dbReference type="Proteomes" id="UP000299102">
    <property type="component" value="Unassembled WGS sequence"/>
</dbReference>
<name>A0A4C1VU61_EUMVA</name>
<dbReference type="EMBL" id="BGZK01000407">
    <property type="protein sequence ID" value="GBP41882.1"/>
    <property type="molecule type" value="Genomic_DNA"/>
</dbReference>
<organism evidence="2 3">
    <name type="scientific">Eumeta variegata</name>
    <name type="common">Bagworm moth</name>
    <name type="synonym">Eumeta japonica</name>
    <dbReference type="NCBI Taxonomy" id="151549"/>
    <lineage>
        <taxon>Eukaryota</taxon>
        <taxon>Metazoa</taxon>
        <taxon>Ecdysozoa</taxon>
        <taxon>Arthropoda</taxon>
        <taxon>Hexapoda</taxon>
        <taxon>Insecta</taxon>
        <taxon>Pterygota</taxon>
        <taxon>Neoptera</taxon>
        <taxon>Endopterygota</taxon>
        <taxon>Lepidoptera</taxon>
        <taxon>Glossata</taxon>
        <taxon>Ditrysia</taxon>
        <taxon>Tineoidea</taxon>
        <taxon>Psychidae</taxon>
        <taxon>Oiketicinae</taxon>
        <taxon>Eumeta</taxon>
    </lineage>
</organism>
<evidence type="ECO:0000256" key="1">
    <source>
        <dbReference type="SAM" id="Phobius"/>
    </source>
</evidence>
<keyword evidence="3" id="KW-1185">Reference proteome</keyword>
<protein>
    <submittedName>
        <fullName evidence="2">Uncharacterized protein</fullName>
    </submittedName>
</protein>
<comment type="caution">
    <text evidence="2">The sequence shown here is derived from an EMBL/GenBank/DDBJ whole genome shotgun (WGS) entry which is preliminary data.</text>
</comment>
<gene>
    <name evidence="2" type="ORF">EVAR_86852_1</name>
</gene>
<keyword evidence="1" id="KW-1133">Transmembrane helix</keyword>
<evidence type="ECO:0000313" key="3">
    <source>
        <dbReference type="Proteomes" id="UP000299102"/>
    </source>
</evidence>
<evidence type="ECO:0000313" key="2">
    <source>
        <dbReference type="EMBL" id="GBP41882.1"/>
    </source>
</evidence>
<feature type="transmembrane region" description="Helical" evidence="1">
    <location>
        <begin position="50"/>
        <end position="68"/>
    </location>
</feature>
<keyword evidence="1" id="KW-0472">Membrane</keyword>
<proteinExistence type="predicted"/>